<evidence type="ECO:0000256" key="1">
    <source>
        <dbReference type="SAM" id="SignalP"/>
    </source>
</evidence>
<sequence length="115" mass="13860">MLYLLLLLINTDYTTTTSVSHLVATPTPFSLLTLFSDNKLDYMLSNFIHVFLKFFFVEQTTFKSIQRNLRYMHLSFERHFDSFNKIKKRLTKFYSKHKSIRFSHLPNREISGRER</sequence>
<dbReference type="Proteomes" id="UP000095283">
    <property type="component" value="Unplaced"/>
</dbReference>
<dbReference type="WBParaSite" id="Hba_03564">
    <property type="protein sequence ID" value="Hba_03564"/>
    <property type="gene ID" value="Hba_03564"/>
</dbReference>
<protein>
    <submittedName>
        <fullName evidence="3">Secreted protein</fullName>
    </submittedName>
</protein>
<organism evidence="2 3">
    <name type="scientific">Heterorhabditis bacteriophora</name>
    <name type="common">Entomopathogenic nematode worm</name>
    <dbReference type="NCBI Taxonomy" id="37862"/>
    <lineage>
        <taxon>Eukaryota</taxon>
        <taxon>Metazoa</taxon>
        <taxon>Ecdysozoa</taxon>
        <taxon>Nematoda</taxon>
        <taxon>Chromadorea</taxon>
        <taxon>Rhabditida</taxon>
        <taxon>Rhabditina</taxon>
        <taxon>Rhabditomorpha</taxon>
        <taxon>Strongyloidea</taxon>
        <taxon>Heterorhabditidae</taxon>
        <taxon>Heterorhabditis</taxon>
    </lineage>
</organism>
<accession>A0A1I7WF28</accession>
<feature type="signal peptide" evidence="1">
    <location>
        <begin position="1"/>
        <end position="16"/>
    </location>
</feature>
<keyword evidence="1" id="KW-0732">Signal</keyword>
<evidence type="ECO:0000313" key="2">
    <source>
        <dbReference type="Proteomes" id="UP000095283"/>
    </source>
</evidence>
<dbReference type="AlphaFoldDB" id="A0A1I7WF28"/>
<evidence type="ECO:0000313" key="3">
    <source>
        <dbReference type="WBParaSite" id="Hba_03564"/>
    </source>
</evidence>
<keyword evidence="2" id="KW-1185">Reference proteome</keyword>
<proteinExistence type="predicted"/>
<feature type="chain" id="PRO_5009310598" evidence="1">
    <location>
        <begin position="17"/>
        <end position="115"/>
    </location>
</feature>
<reference evidence="3" key="1">
    <citation type="submission" date="2016-11" db="UniProtKB">
        <authorList>
            <consortium name="WormBaseParasite"/>
        </authorList>
    </citation>
    <scope>IDENTIFICATION</scope>
</reference>
<name>A0A1I7WF28_HETBA</name>